<comment type="caution">
    <text evidence="3">The sequence shown here is derived from an EMBL/GenBank/DDBJ whole genome shotgun (WGS) entry which is preliminary data.</text>
</comment>
<dbReference type="EMBL" id="AYRZ02000007">
    <property type="protein sequence ID" value="PHT77491.1"/>
    <property type="molecule type" value="Genomic_DNA"/>
</dbReference>
<accession>A0A2G2Z6G3</accession>
<feature type="domain" description="F-box" evidence="2">
    <location>
        <begin position="37"/>
        <end position="73"/>
    </location>
</feature>
<protein>
    <recommendedName>
        <fullName evidence="2">F-box domain-containing protein</fullName>
    </recommendedName>
</protein>
<evidence type="ECO:0000256" key="1">
    <source>
        <dbReference type="SAM" id="MobiDB-lite"/>
    </source>
</evidence>
<name>A0A2G2Z6G3_CAPAN</name>
<keyword evidence="4" id="KW-1185">Reference proteome</keyword>
<dbReference type="Proteomes" id="UP000222542">
    <property type="component" value="Unassembled WGS sequence"/>
</dbReference>
<gene>
    <name evidence="3" type="ORF">T459_21013</name>
</gene>
<feature type="region of interest" description="Disordered" evidence="1">
    <location>
        <begin position="1"/>
        <end position="34"/>
    </location>
</feature>
<dbReference type="InterPro" id="IPR001810">
    <property type="entry name" value="F-box_dom"/>
</dbReference>
<reference evidence="3 4" key="2">
    <citation type="journal article" date="2017" name="Genome Biol.">
        <title>New reference genome sequences of hot pepper reveal the massive evolution of plant disease-resistance genes by retroduplication.</title>
        <authorList>
            <person name="Kim S."/>
            <person name="Park J."/>
            <person name="Yeom S.I."/>
            <person name="Kim Y.M."/>
            <person name="Seo E."/>
            <person name="Kim K.T."/>
            <person name="Kim M.S."/>
            <person name="Lee J.M."/>
            <person name="Cheong K."/>
            <person name="Shin H.S."/>
            <person name="Kim S.B."/>
            <person name="Han K."/>
            <person name="Lee J."/>
            <person name="Park M."/>
            <person name="Lee H.A."/>
            <person name="Lee H.Y."/>
            <person name="Lee Y."/>
            <person name="Oh S."/>
            <person name="Lee J.H."/>
            <person name="Choi E."/>
            <person name="Choi E."/>
            <person name="Lee S.E."/>
            <person name="Jeon J."/>
            <person name="Kim H."/>
            <person name="Choi G."/>
            <person name="Song H."/>
            <person name="Lee J."/>
            <person name="Lee S.C."/>
            <person name="Kwon J.K."/>
            <person name="Lee H.Y."/>
            <person name="Koo N."/>
            <person name="Hong Y."/>
            <person name="Kim R.W."/>
            <person name="Kang W.H."/>
            <person name="Huh J.H."/>
            <person name="Kang B.C."/>
            <person name="Yang T.J."/>
            <person name="Lee Y.H."/>
            <person name="Bennetzen J.L."/>
            <person name="Choi D."/>
        </authorList>
    </citation>
    <scope>NUCLEOTIDE SEQUENCE [LARGE SCALE GENOMIC DNA]</scope>
    <source>
        <strain evidence="4">cv. CM334</strain>
    </source>
</reference>
<evidence type="ECO:0000313" key="4">
    <source>
        <dbReference type="Proteomes" id="UP000222542"/>
    </source>
</evidence>
<feature type="region of interest" description="Disordered" evidence="1">
    <location>
        <begin position="89"/>
        <end position="117"/>
    </location>
</feature>
<reference evidence="3 4" key="1">
    <citation type="journal article" date="2014" name="Nat. Genet.">
        <title>Genome sequence of the hot pepper provides insights into the evolution of pungency in Capsicum species.</title>
        <authorList>
            <person name="Kim S."/>
            <person name="Park M."/>
            <person name="Yeom S.I."/>
            <person name="Kim Y.M."/>
            <person name="Lee J.M."/>
            <person name="Lee H.A."/>
            <person name="Seo E."/>
            <person name="Choi J."/>
            <person name="Cheong K."/>
            <person name="Kim K.T."/>
            <person name="Jung K."/>
            <person name="Lee G.W."/>
            <person name="Oh S.K."/>
            <person name="Bae C."/>
            <person name="Kim S.B."/>
            <person name="Lee H.Y."/>
            <person name="Kim S.Y."/>
            <person name="Kim M.S."/>
            <person name="Kang B.C."/>
            <person name="Jo Y.D."/>
            <person name="Yang H.B."/>
            <person name="Jeong H.J."/>
            <person name="Kang W.H."/>
            <person name="Kwon J.K."/>
            <person name="Shin C."/>
            <person name="Lim J.Y."/>
            <person name="Park J.H."/>
            <person name="Huh J.H."/>
            <person name="Kim J.S."/>
            <person name="Kim B.D."/>
            <person name="Cohen O."/>
            <person name="Paran I."/>
            <person name="Suh M.C."/>
            <person name="Lee S.B."/>
            <person name="Kim Y.K."/>
            <person name="Shin Y."/>
            <person name="Noh S.J."/>
            <person name="Park J."/>
            <person name="Seo Y.S."/>
            <person name="Kwon S.Y."/>
            <person name="Kim H.A."/>
            <person name="Park J.M."/>
            <person name="Kim H.J."/>
            <person name="Choi S.B."/>
            <person name="Bosland P.W."/>
            <person name="Reeves G."/>
            <person name="Jo S.H."/>
            <person name="Lee B.W."/>
            <person name="Cho H.T."/>
            <person name="Choi H.S."/>
            <person name="Lee M.S."/>
            <person name="Yu Y."/>
            <person name="Do Choi Y."/>
            <person name="Park B.S."/>
            <person name="van Deynze A."/>
            <person name="Ashrafi H."/>
            <person name="Hill T."/>
            <person name="Kim W.T."/>
            <person name="Pai H.S."/>
            <person name="Ahn H.K."/>
            <person name="Yeam I."/>
            <person name="Giovannoni J.J."/>
            <person name="Rose J.K."/>
            <person name="Sorensen I."/>
            <person name="Lee S.J."/>
            <person name="Kim R.W."/>
            <person name="Choi I.Y."/>
            <person name="Choi B.S."/>
            <person name="Lim J.S."/>
            <person name="Lee Y.H."/>
            <person name="Choi D."/>
        </authorList>
    </citation>
    <scope>NUCLEOTIDE SEQUENCE [LARGE SCALE GENOMIC DNA]</scope>
    <source>
        <strain evidence="4">cv. CM334</strain>
    </source>
</reference>
<sequence>MDRNSKRHRTGEEVGGGSGGNKGGGGNSEGNFEASMDRFPEHIIINALEKMDLLSLCTATCVSPIFNSAFTHPLPSVSSFDFSVGVASVEDPPDEGSEAGMVRSCDEEGRGCPSVEV</sequence>
<feature type="compositionally biased region" description="Gly residues" evidence="1">
    <location>
        <begin position="13"/>
        <end position="28"/>
    </location>
</feature>
<organism evidence="3 4">
    <name type="scientific">Capsicum annuum</name>
    <name type="common">Capsicum pepper</name>
    <dbReference type="NCBI Taxonomy" id="4072"/>
    <lineage>
        <taxon>Eukaryota</taxon>
        <taxon>Viridiplantae</taxon>
        <taxon>Streptophyta</taxon>
        <taxon>Embryophyta</taxon>
        <taxon>Tracheophyta</taxon>
        <taxon>Spermatophyta</taxon>
        <taxon>Magnoliopsida</taxon>
        <taxon>eudicotyledons</taxon>
        <taxon>Gunneridae</taxon>
        <taxon>Pentapetalae</taxon>
        <taxon>asterids</taxon>
        <taxon>lamiids</taxon>
        <taxon>Solanales</taxon>
        <taxon>Solanaceae</taxon>
        <taxon>Solanoideae</taxon>
        <taxon>Capsiceae</taxon>
        <taxon>Capsicum</taxon>
    </lineage>
</organism>
<proteinExistence type="predicted"/>
<dbReference type="Gramene" id="PHT77491">
    <property type="protein sequence ID" value="PHT77491"/>
    <property type="gene ID" value="T459_21013"/>
</dbReference>
<evidence type="ECO:0000313" key="3">
    <source>
        <dbReference type="EMBL" id="PHT77491.1"/>
    </source>
</evidence>
<evidence type="ECO:0000259" key="2">
    <source>
        <dbReference type="Pfam" id="PF00646"/>
    </source>
</evidence>
<dbReference type="AlphaFoldDB" id="A0A2G2Z6G3"/>
<dbReference type="Pfam" id="PF00646">
    <property type="entry name" value="F-box"/>
    <property type="match status" value="1"/>
</dbReference>